<protein>
    <submittedName>
        <fullName evidence="2">VWA domain-containing protein</fullName>
    </submittedName>
</protein>
<dbReference type="OrthoDB" id="7627389at2"/>
<feature type="signal peptide" evidence="1">
    <location>
        <begin position="1"/>
        <end position="28"/>
    </location>
</feature>
<dbReference type="SUPFAM" id="SSF53300">
    <property type="entry name" value="vWA-like"/>
    <property type="match status" value="1"/>
</dbReference>
<reference evidence="2 3" key="1">
    <citation type="journal article" date="2013" name="Genome Announc.">
        <title>Genome Sequence of the Polycyclic Aromatic Hydrocarbon-Degrading Bacterium Strain Marinobacter nanhaiticus D15-8WT.</title>
        <authorList>
            <person name="Cui Z."/>
            <person name="Gao W."/>
            <person name="Li Q."/>
            <person name="Xu G."/>
            <person name="Zheng L."/>
        </authorList>
    </citation>
    <scope>NUCLEOTIDE SEQUENCE [LARGE SCALE GENOMIC DNA]</scope>
    <source>
        <strain evidence="2 3">D15-8W</strain>
    </source>
</reference>
<evidence type="ECO:0000313" key="3">
    <source>
        <dbReference type="Proteomes" id="UP000013165"/>
    </source>
</evidence>
<dbReference type="Proteomes" id="UP000013165">
    <property type="component" value="Unassembled WGS sequence"/>
</dbReference>
<dbReference type="HOGENOM" id="CLU_1359481_0_0_6"/>
<keyword evidence="1" id="KW-0732">Signal</keyword>
<keyword evidence="3" id="KW-1185">Reference proteome</keyword>
<dbReference type="Gene3D" id="3.40.50.410">
    <property type="entry name" value="von Willebrand factor, type A domain"/>
    <property type="match status" value="1"/>
</dbReference>
<dbReference type="PROSITE" id="PS51257">
    <property type="entry name" value="PROKAR_LIPOPROTEIN"/>
    <property type="match status" value="1"/>
</dbReference>
<gene>
    <name evidence="2" type="ORF">J057_11276</name>
</gene>
<organism evidence="2 3">
    <name type="scientific">Marinobacter nanhaiticus D15-8W</name>
    <dbReference type="NCBI Taxonomy" id="626887"/>
    <lineage>
        <taxon>Bacteria</taxon>
        <taxon>Pseudomonadati</taxon>
        <taxon>Pseudomonadota</taxon>
        <taxon>Gammaproteobacteria</taxon>
        <taxon>Pseudomonadales</taxon>
        <taxon>Marinobacteraceae</taxon>
        <taxon>Marinobacter</taxon>
    </lineage>
</organism>
<dbReference type="RefSeq" id="WP_004580220.1">
    <property type="nucleotide sequence ID" value="NZ_AP028878.1"/>
</dbReference>
<dbReference type="AlphaFoldDB" id="N6W073"/>
<proteinExistence type="predicted"/>
<dbReference type="EMBL" id="APLQ01000011">
    <property type="protein sequence ID" value="ENO15930.1"/>
    <property type="molecule type" value="Genomic_DNA"/>
</dbReference>
<dbReference type="eggNOG" id="ENOG502Z89U">
    <property type="taxonomic scope" value="Bacteria"/>
</dbReference>
<accession>N6W073</accession>
<comment type="caution">
    <text evidence="2">The sequence shown here is derived from an EMBL/GenBank/DDBJ whole genome shotgun (WGS) entry which is preliminary data.</text>
</comment>
<dbReference type="PATRIC" id="fig|626887.3.peg.2263"/>
<evidence type="ECO:0000256" key="1">
    <source>
        <dbReference type="SAM" id="SignalP"/>
    </source>
</evidence>
<sequence length="224" mass="25276">MSAKKCTVAMRLVSVLMLSLSLVGCGQAADHSRAAFVLIDISRDYAPELEKAQRLSHYLLTQLDSGDSLAIAFIDNSSFTERNVIAQETFDYRSSVANRQKREFQAKVVSFIEKFHQPSYHSDITGGVLLATDYLRGIDARDKQLFILSDLHEDLPPQLKRDMAMNLKDVEVVAVNVKRQLSDNNNPAAYYDRLETWKAQVEQGGGHWKLVNDMAQLERTIAVR</sequence>
<name>N6W073_9GAMM</name>
<evidence type="ECO:0000313" key="2">
    <source>
        <dbReference type="EMBL" id="ENO15930.1"/>
    </source>
</evidence>
<feature type="chain" id="PRO_5004126664" evidence="1">
    <location>
        <begin position="29"/>
        <end position="224"/>
    </location>
</feature>
<dbReference type="STRING" id="626887.J057_11276"/>
<dbReference type="InterPro" id="IPR036465">
    <property type="entry name" value="vWFA_dom_sf"/>
</dbReference>